<dbReference type="EMBL" id="AOIB01000002">
    <property type="protein sequence ID" value="ELY61815.1"/>
    <property type="molecule type" value="Genomic_DNA"/>
</dbReference>
<organism evidence="3 4">
    <name type="scientific">Natronococcus amylolyticus DSM 10524</name>
    <dbReference type="NCBI Taxonomy" id="1227497"/>
    <lineage>
        <taxon>Archaea</taxon>
        <taxon>Methanobacteriati</taxon>
        <taxon>Methanobacteriota</taxon>
        <taxon>Stenosarchaea group</taxon>
        <taxon>Halobacteria</taxon>
        <taxon>Halobacteriales</taxon>
        <taxon>Natrialbaceae</taxon>
        <taxon>Natronococcus</taxon>
    </lineage>
</organism>
<feature type="compositionally biased region" description="Basic and acidic residues" evidence="1">
    <location>
        <begin position="21"/>
        <end position="33"/>
    </location>
</feature>
<evidence type="ECO:0000256" key="1">
    <source>
        <dbReference type="SAM" id="MobiDB-lite"/>
    </source>
</evidence>
<dbReference type="eggNOG" id="arCOG03064">
    <property type="taxonomic scope" value="Archaea"/>
</dbReference>
<dbReference type="Proteomes" id="UP000011688">
    <property type="component" value="Unassembled WGS sequence"/>
</dbReference>
<sequence>MTDSIDLDDMDVGEDEDDGETTNHGDWLWRGEGDPDEESDPVWSDASAEGVADGESDSDGEPSRRVPQVPGATEGPVGVPENRGGGGAGRSSDAESETESRTDESTSAGSTSRTTDHGEATAADDMTLAFTYQAINRLEDPQFVVGDARGWADWIGIVGTVSTPAIRKFQRDERIELDFFGGSETGPAERLADVTPDSMFYADRTVVVGCSDEEWIADDAGWEFVPLATAAEKADWTIEHPE</sequence>
<feature type="region of interest" description="Disordered" evidence="1">
    <location>
        <begin position="1"/>
        <end position="122"/>
    </location>
</feature>
<dbReference type="Pfam" id="PF23439">
    <property type="entry name" value="DUF7124"/>
    <property type="match status" value="1"/>
</dbReference>
<evidence type="ECO:0000313" key="3">
    <source>
        <dbReference type="EMBL" id="ELY61815.1"/>
    </source>
</evidence>
<proteinExistence type="predicted"/>
<keyword evidence="4" id="KW-1185">Reference proteome</keyword>
<gene>
    <name evidence="3" type="ORF">C491_00125</name>
</gene>
<feature type="domain" description="DUF7124" evidence="2">
    <location>
        <begin position="126"/>
        <end position="238"/>
    </location>
</feature>
<dbReference type="RefSeq" id="WP_005552827.1">
    <property type="nucleotide sequence ID" value="NZ_AOIB01000002.1"/>
</dbReference>
<evidence type="ECO:0000259" key="2">
    <source>
        <dbReference type="Pfam" id="PF23439"/>
    </source>
</evidence>
<evidence type="ECO:0000313" key="4">
    <source>
        <dbReference type="Proteomes" id="UP000011688"/>
    </source>
</evidence>
<accession>L9XJB3</accession>
<dbReference type="AlphaFoldDB" id="L9XJB3"/>
<dbReference type="InterPro" id="IPR055548">
    <property type="entry name" value="DUF7124"/>
</dbReference>
<feature type="compositionally biased region" description="Acidic residues" evidence="1">
    <location>
        <begin position="1"/>
        <end position="20"/>
    </location>
</feature>
<protein>
    <recommendedName>
        <fullName evidence="2">DUF7124 domain-containing protein</fullName>
    </recommendedName>
</protein>
<reference evidence="3 4" key="1">
    <citation type="journal article" date="2014" name="PLoS Genet.">
        <title>Phylogenetically driven sequencing of extremely halophilic archaea reveals strategies for static and dynamic osmo-response.</title>
        <authorList>
            <person name="Becker E.A."/>
            <person name="Seitzer P.M."/>
            <person name="Tritt A."/>
            <person name="Larsen D."/>
            <person name="Krusor M."/>
            <person name="Yao A.I."/>
            <person name="Wu D."/>
            <person name="Madern D."/>
            <person name="Eisen J.A."/>
            <person name="Darling A.E."/>
            <person name="Facciotti M.T."/>
        </authorList>
    </citation>
    <scope>NUCLEOTIDE SEQUENCE [LARGE SCALE GENOMIC DNA]</scope>
    <source>
        <strain evidence="3 4">DSM 10524</strain>
    </source>
</reference>
<comment type="caution">
    <text evidence="3">The sequence shown here is derived from an EMBL/GenBank/DDBJ whole genome shotgun (WGS) entry which is preliminary data.</text>
</comment>
<name>L9XJB3_9EURY</name>
<dbReference type="OrthoDB" id="221805at2157"/>